<gene>
    <name evidence="3" type="ORF">B7R25_05095</name>
</gene>
<dbReference type="InterPro" id="IPR016162">
    <property type="entry name" value="Ald_DH_N"/>
</dbReference>
<dbReference type="GO" id="GO:0016620">
    <property type="term" value="F:oxidoreductase activity, acting on the aldehyde or oxo group of donors, NAD or NADP as acceptor"/>
    <property type="evidence" value="ECO:0007669"/>
    <property type="project" value="InterPro"/>
</dbReference>
<evidence type="ECO:0000256" key="1">
    <source>
        <dbReference type="ARBA" id="ARBA00023002"/>
    </source>
</evidence>
<proteinExistence type="predicted"/>
<dbReference type="Pfam" id="PF00171">
    <property type="entry name" value="Aldedh"/>
    <property type="match status" value="1"/>
</dbReference>
<feature type="domain" description="Aldehyde dehydrogenase" evidence="2">
    <location>
        <begin position="9"/>
        <end position="431"/>
    </location>
</feature>
<sequence>MTVLDVATDASALTDALDETHRASELWASTTPLERSAALNRVASFLAERADEAVAVAARETLIPADRLAGEFTRTIKQVRLAAEVVAEGSWLDISITEENAEAKPPVRDHRRMNVPLGPVLVFAASNFPFAFGVVGTDTASAWAAGCAVVAKGHPGHPELARLLETLVSAALSESGLPAALFTLVEGDELAVEVLKHPHIAAGAFTGSIRGGVALTRVAEERPVPIPFYAEMGSVNPVIVTPRAWAARRAEIEAGLVSSMTVSNGQLCTSPGILFAPGPGVTGEHLLTLLQGTSAAPMVTESVAREFHAGIGRLAETKGVTGVPGVTGSRDPAARSATPVLWSASVAVARTDPSVFQERFGPSSVIVSYDDLDDVLDTIDALDGQLTASVFAEDEDDITALVEHLGRRVGRVLLNDWPTGVAVSWSMHHGGPWPASSNAMYGSVGAEAIRRFLRPVAYQNFDEGRLPAAVQSSNPWGVSQRVNGVAQPC</sequence>
<dbReference type="InterPro" id="IPR016161">
    <property type="entry name" value="Ald_DH/histidinol_DH"/>
</dbReference>
<dbReference type="EMBL" id="NBXE01000017">
    <property type="protein sequence ID" value="RFA28095.1"/>
    <property type="molecule type" value="Genomic_DNA"/>
</dbReference>
<comment type="caution">
    <text evidence="3">The sequence shown here is derived from an EMBL/GenBank/DDBJ whole genome shotgun (WGS) entry which is preliminary data.</text>
</comment>
<dbReference type="PANTHER" id="PTHR43353">
    <property type="entry name" value="SUCCINATE-SEMIALDEHYDE DEHYDROGENASE, MITOCHONDRIAL"/>
    <property type="match status" value="1"/>
</dbReference>
<protein>
    <recommendedName>
        <fullName evidence="2">Aldehyde dehydrogenase domain-containing protein</fullName>
    </recommendedName>
</protein>
<dbReference type="InterPro" id="IPR015590">
    <property type="entry name" value="Aldehyde_DH_dom"/>
</dbReference>
<dbReference type="OrthoDB" id="9770537at2"/>
<organism evidence="3 4">
    <name type="scientific">Subtercola boreus</name>
    <dbReference type="NCBI Taxonomy" id="120213"/>
    <lineage>
        <taxon>Bacteria</taxon>
        <taxon>Bacillati</taxon>
        <taxon>Actinomycetota</taxon>
        <taxon>Actinomycetes</taxon>
        <taxon>Micrococcales</taxon>
        <taxon>Microbacteriaceae</taxon>
        <taxon>Subtercola</taxon>
    </lineage>
</organism>
<dbReference type="RefSeq" id="WP_116417888.1">
    <property type="nucleotide sequence ID" value="NZ_NBXC01000012.1"/>
</dbReference>
<evidence type="ECO:0000313" key="4">
    <source>
        <dbReference type="Proteomes" id="UP000257080"/>
    </source>
</evidence>
<dbReference type="InterPro" id="IPR050740">
    <property type="entry name" value="Aldehyde_DH_Superfamily"/>
</dbReference>
<dbReference type="Gene3D" id="3.40.605.10">
    <property type="entry name" value="Aldehyde Dehydrogenase, Chain A, domain 1"/>
    <property type="match status" value="1"/>
</dbReference>
<evidence type="ECO:0000259" key="2">
    <source>
        <dbReference type="Pfam" id="PF00171"/>
    </source>
</evidence>
<dbReference type="InterPro" id="IPR016163">
    <property type="entry name" value="Ald_DH_C"/>
</dbReference>
<reference evidence="3 4" key="1">
    <citation type="submission" date="2017-04" db="EMBL/GenBank/DDBJ databases">
        <title>Comparative genome analysis of Subtercola boreus.</title>
        <authorList>
            <person name="Cho Y.-J."/>
            <person name="Cho A."/>
            <person name="Kim O.-S."/>
            <person name="Lee J.-I."/>
        </authorList>
    </citation>
    <scope>NUCLEOTIDE SEQUENCE [LARGE SCALE GENOMIC DNA]</scope>
    <source>
        <strain evidence="3 4">P28004</strain>
    </source>
</reference>
<dbReference type="SUPFAM" id="SSF53720">
    <property type="entry name" value="ALDH-like"/>
    <property type="match status" value="1"/>
</dbReference>
<name>A0A3E0WEQ6_9MICO</name>
<dbReference type="PANTHER" id="PTHR43353:SF3">
    <property type="entry name" value="ALDEHYDE DEHYDROGENASE-RELATED"/>
    <property type="match status" value="1"/>
</dbReference>
<dbReference type="Gene3D" id="3.40.309.10">
    <property type="entry name" value="Aldehyde Dehydrogenase, Chain A, domain 2"/>
    <property type="match status" value="1"/>
</dbReference>
<keyword evidence="1" id="KW-0560">Oxidoreductase</keyword>
<accession>A0A3E0WEQ6</accession>
<evidence type="ECO:0000313" key="3">
    <source>
        <dbReference type="EMBL" id="RFA28095.1"/>
    </source>
</evidence>
<dbReference type="AlphaFoldDB" id="A0A3E0WEQ6"/>
<dbReference type="Proteomes" id="UP000257080">
    <property type="component" value="Unassembled WGS sequence"/>
</dbReference>